<organism evidence="1 2">
    <name type="scientific">Paenibacillus bovis</name>
    <dbReference type="NCBI Taxonomy" id="1616788"/>
    <lineage>
        <taxon>Bacteria</taxon>
        <taxon>Bacillati</taxon>
        <taxon>Bacillota</taxon>
        <taxon>Bacilli</taxon>
        <taxon>Bacillales</taxon>
        <taxon>Paenibacillaceae</taxon>
        <taxon>Paenibacillus</taxon>
    </lineage>
</organism>
<protein>
    <submittedName>
        <fullName evidence="1">Uncharacterized protein</fullName>
    </submittedName>
</protein>
<proteinExistence type="predicted"/>
<dbReference type="Proteomes" id="UP000078148">
    <property type="component" value="Plasmid unnamed1"/>
</dbReference>
<reference evidence="1 2" key="1">
    <citation type="journal article" date="2016" name="Int. J. Syst. Evol. Microbiol.">
        <title>Paenibacillus damxungensis sp. nov., isolated from raw yak (Bos grunniens) milk.</title>
        <authorList>
            <person name="Wu Z."/>
            <person name="Gao C."/>
            <person name="Han J."/>
            <person name="Liu Z."/>
        </authorList>
    </citation>
    <scope>NUCLEOTIDE SEQUENCE [LARGE SCALE GENOMIC DNA]</scope>
    <source>
        <strain evidence="1 2">BD3526</strain>
        <plasmid evidence="1 2">unnamed1</plasmid>
    </source>
</reference>
<dbReference type="KEGG" id="pbv:AR543_p0136"/>
<keyword evidence="1" id="KW-0614">Plasmid</keyword>
<name>A0A1X9T4C1_9BACL</name>
<geneLocation type="plasmid" evidence="1 2">
    <name>unnamed1</name>
</geneLocation>
<dbReference type="AlphaFoldDB" id="A0A1X9T4C1"/>
<accession>A0A1X9T4C1</accession>
<gene>
    <name evidence="1" type="ORF">AR543_p0136</name>
</gene>
<keyword evidence="2" id="KW-1185">Reference proteome</keyword>
<sequence>MPDMNSELYRFFEKISWIAHPDTTLTMNERNKMILQMIDIYNPLDHIMGTEDAAVLSGNELSSDRIKRLCQEGELRAIKIGKQWILDKNQEIKAKRKRK</sequence>
<evidence type="ECO:0000313" key="1">
    <source>
        <dbReference type="EMBL" id="ARR10744.1"/>
    </source>
</evidence>
<dbReference type="EMBL" id="CP021170">
    <property type="protein sequence ID" value="ARR10744.1"/>
    <property type="molecule type" value="Genomic_DNA"/>
</dbReference>
<evidence type="ECO:0000313" key="2">
    <source>
        <dbReference type="Proteomes" id="UP000078148"/>
    </source>
</evidence>